<gene>
    <name evidence="1" type="ORF">OMM_14652</name>
</gene>
<accession>A0A1V1NRJ5</accession>
<reference evidence="2" key="1">
    <citation type="submission" date="2012-11" db="EMBL/GenBank/DDBJ databases">
        <authorList>
            <person name="Lucero-Rivera Y.E."/>
            <person name="Tovar-Ramirez D."/>
        </authorList>
    </citation>
    <scope>NUCLEOTIDE SEQUENCE [LARGE SCALE GENOMIC DNA]</scope>
    <source>
        <strain evidence="2">Araruama</strain>
    </source>
</reference>
<sequence>HEVEKLDRSIEVPDYKVDEIKELLTDDINFRNEGAIRHQIITPILNVVVRHFKPLKLWIEEPFNVDENKGLTGNPDYLIASRTKTGEMSLPPLCVIEAKKADFDEGWTQALAEMVAVAIKGAKVCYGVVTTGKIWEFGKFESNIFERDPNPLSTQDLQKVFDALYWLFELAYAEITS</sequence>
<dbReference type="EMBL" id="ATBP01003098">
    <property type="protein sequence ID" value="ETR65197.1"/>
    <property type="molecule type" value="Genomic_DNA"/>
</dbReference>
<proteinExistence type="predicted"/>
<evidence type="ECO:0000313" key="2">
    <source>
        <dbReference type="Proteomes" id="UP000189670"/>
    </source>
</evidence>
<feature type="non-terminal residue" evidence="1">
    <location>
        <position position="1"/>
    </location>
</feature>
<dbReference type="AlphaFoldDB" id="A0A1V1NRJ5"/>
<evidence type="ECO:0000313" key="1">
    <source>
        <dbReference type="EMBL" id="ETR65197.1"/>
    </source>
</evidence>
<organism evidence="1 2">
    <name type="scientific">Candidatus Magnetoglobus multicellularis str. Araruama</name>
    <dbReference type="NCBI Taxonomy" id="890399"/>
    <lineage>
        <taxon>Bacteria</taxon>
        <taxon>Pseudomonadati</taxon>
        <taxon>Thermodesulfobacteriota</taxon>
        <taxon>Desulfobacteria</taxon>
        <taxon>Desulfobacterales</taxon>
        <taxon>Desulfobacteraceae</taxon>
        <taxon>Candidatus Magnetoglobus</taxon>
    </lineage>
</organism>
<name>A0A1V1NRJ5_9BACT</name>
<comment type="caution">
    <text evidence="1">The sequence shown here is derived from an EMBL/GenBank/DDBJ whole genome shotgun (WGS) entry which is preliminary data.</text>
</comment>
<protein>
    <recommendedName>
        <fullName evidence="3">Type I restriction enzyme R protein N-terminal domain-containing protein</fullName>
    </recommendedName>
</protein>
<evidence type="ECO:0008006" key="3">
    <source>
        <dbReference type="Google" id="ProtNLM"/>
    </source>
</evidence>
<dbReference type="Proteomes" id="UP000189670">
    <property type="component" value="Unassembled WGS sequence"/>
</dbReference>